<dbReference type="AlphaFoldDB" id="A0A1T4PDJ5"/>
<dbReference type="InterPro" id="IPR027417">
    <property type="entry name" value="P-loop_NTPase"/>
</dbReference>
<dbReference type="InterPro" id="IPR042174">
    <property type="entry name" value="RecF_2"/>
</dbReference>
<comment type="similarity">
    <text evidence="2 12 13">Belongs to the RecF family.</text>
</comment>
<dbReference type="PANTHER" id="PTHR32182">
    <property type="entry name" value="DNA REPLICATION AND REPAIR PROTEIN RECF"/>
    <property type="match status" value="1"/>
</dbReference>
<dbReference type="NCBIfam" id="TIGR00611">
    <property type="entry name" value="recf"/>
    <property type="match status" value="1"/>
</dbReference>
<dbReference type="PANTHER" id="PTHR32182:SF0">
    <property type="entry name" value="DNA REPLICATION AND REPAIR PROTEIN RECF"/>
    <property type="match status" value="1"/>
</dbReference>
<dbReference type="RefSeq" id="WP_087679373.1">
    <property type="nucleotide sequence ID" value="NZ_FUWV01000016.1"/>
</dbReference>
<dbReference type="Gene3D" id="3.40.50.300">
    <property type="entry name" value="P-loop containing nucleotide triphosphate hydrolases"/>
    <property type="match status" value="1"/>
</dbReference>
<evidence type="ECO:0000256" key="12">
    <source>
        <dbReference type="HAMAP-Rule" id="MF_00365"/>
    </source>
</evidence>
<keyword evidence="7 12" id="KW-0227">DNA damage</keyword>
<keyword evidence="10 12" id="KW-0234">DNA repair</keyword>
<organism evidence="15 16">
    <name type="scientific">Garciella nitratireducens DSM 15102</name>
    <dbReference type="NCBI Taxonomy" id="1121911"/>
    <lineage>
        <taxon>Bacteria</taxon>
        <taxon>Bacillati</taxon>
        <taxon>Bacillota</taxon>
        <taxon>Clostridia</taxon>
        <taxon>Eubacteriales</taxon>
        <taxon>Eubacteriaceae</taxon>
        <taxon>Garciella</taxon>
    </lineage>
</organism>
<dbReference type="GO" id="GO:0003697">
    <property type="term" value="F:single-stranded DNA binding"/>
    <property type="evidence" value="ECO:0007669"/>
    <property type="project" value="UniProtKB-UniRule"/>
</dbReference>
<sequence>MYIEKLIFQNYRNYSHLKINLHPKMNIFVGKNAQGKTNILESVYLLSTGKSHRSSKDQEMIKWDKENAFIKGEIITENKKKVIEIGLSKNQKKKIKMNGVPLKKRGDLLGQVHSVLFCPEDLKLVKGSPNERRNFLDQEISNLRPRYYYYLLEYNKILKQRNFLLKRIKYKNSFKDTLYVWDQQLVEIGSKIILTRIHFLKKINEFAKNLHTEITNNLEQIELFYQSTVLSNKEDIKNIKDVFQEKLKKNQIMDIQRGTTTIGPHRDDIKINVNQIDIRSFGSQGQQRTAALSLKLSIFELIHLEIGEYPILLLDDVMSELDQNRQNKLMDSLKNIQSLITCTDLNFLKENYPIENQVYQVKNGQLSMFS</sequence>
<dbReference type="OrthoDB" id="9803889at2"/>
<evidence type="ECO:0000256" key="10">
    <source>
        <dbReference type="ARBA" id="ARBA00023204"/>
    </source>
</evidence>
<keyword evidence="11 12" id="KW-0742">SOS response</keyword>
<dbReference type="HAMAP" id="MF_00365">
    <property type="entry name" value="RecF"/>
    <property type="match status" value="1"/>
</dbReference>
<name>A0A1T4PDJ5_9FIRM</name>
<keyword evidence="8 12" id="KW-0067">ATP-binding</keyword>
<evidence type="ECO:0000256" key="6">
    <source>
        <dbReference type="ARBA" id="ARBA00022741"/>
    </source>
</evidence>
<dbReference type="Proteomes" id="UP000196365">
    <property type="component" value="Unassembled WGS sequence"/>
</dbReference>
<feature type="binding site" evidence="12">
    <location>
        <begin position="30"/>
        <end position="37"/>
    </location>
    <ligand>
        <name>ATP</name>
        <dbReference type="ChEBI" id="CHEBI:30616"/>
    </ligand>
</feature>
<comment type="subcellular location">
    <subcellularLocation>
        <location evidence="1 12 13">Cytoplasm</location>
    </subcellularLocation>
</comment>
<dbReference type="EMBL" id="FUWV01000016">
    <property type="protein sequence ID" value="SJZ89296.1"/>
    <property type="molecule type" value="Genomic_DNA"/>
</dbReference>
<evidence type="ECO:0000256" key="8">
    <source>
        <dbReference type="ARBA" id="ARBA00022840"/>
    </source>
</evidence>
<evidence type="ECO:0000256" key="1">
    <source>
        <dbReference type="ARBA" id="ARBA00004496"/>
    </source>
</evidence>
<evidence type="ECO:0000313" key="15">
    <source>
        <dbReference type="EMBL" id="SJZ89296.1"/>
    </source>
</evidence>
<evidence type="ECO:0000256" key="11">
    <source>
        <dbReference type="ARBA" id="ARBA00023236"/>
    </source>
</evidence>
<dbReference type="InterPro" id="IPR003395">
    <property type="entry name" value="RecF/RecN/SMC_N"/>
</dbReference>
<feature type="domain" description="RecF/RecN/SMC N-terminal" evidence="14">
    <location>
        <begin position="2"/>
        <end position="351"/>
    </location>
</feature>
<evidence type="ECO:0000256" key="13">
    <source>
        <dbReference type="RuleBase" id="RU000578"/>
    </source>
</evidence>
<keyword evidence="4 12" id="KW-0963">Cytoplasm</keyword>
<dbReference type="GO" id="GO:0005737">
    <property type="term" value="C:cytoplasm"/>
    <property type="evidence" value="ECO:0007669"/>
    <property type="project" value="UniProtKB-SubCell"/>
</dbReference>
<proteinExistence type="inferred from homology"/>
<dbReference type="SUPFAM" id="SSF52540">
    <property type="entry name" value="P-loop containing nucleoside triphosphate hydrolases"/>
    <property type="match status" value="1"/>
</dbReference>
<dbReference type="InterPro" id="IPR001238">
    <property type="entry name" value="DNA-binding_RecF"/>
</dbReference>
<dbReference type="CDD" id="cd03242">
    <property type="entry name" value="ABC_RecF"/>
    <property type="match status" value="1"/>
</dbReference>
<dbReference type="Gene3D" id="1.20.1050.90">
    <property type="entry name" value="RecF/RecN/SMC, N-terminal domain"/>
    <property type="match status" value="1"/>
</dbReference>
<evidence type="ECO:0000256" key="2">
    <source>
        <dbReference type="ARBA" id="ARBA00008016"/>
    </source>
</evidence>
<evidence type="ECO:0000313" key="16">
    <source>
        <dbReference type="Proteomes" id="UP000196365"/>
    </source>
</evidence>
<dbReference type="InterPro" id="IPR018078">
    <property type="entry name" value="DNA-binding_RecF_CS"/>
</dbReference>
<evidence type="ECO:0000259" key="14">
    <source>
        <dbReference type="Pfam" id="PF02463"/>
    </source>
</evidence>
<evidence type="ECO:0000256" key="3">
    <source>
        <dbReference type="ARBA" id="ARBA00020170"/>
    </source>
</evidence>
<gene>
    <name evidence="12" type="primary">recF</name>
    <name evidence="15" type="ORF">SAMN02745973_02018</name>
</gene>
<dbReference type="GO" id="GO:0006302">
    <property type="term" value="P:double-strand break repair"/>
    <property type="evidence" value="ECO:0007669"/>
    <property type="project" value="TreeGrafter"/>
</dbReference>
<keyword evidence="6 12" id="KW-0547">Nucleotide-binding</keyword>
<dbReference type="PROSITE" id="PS00617">
    <property type="entry name" value="RECF_1"/>
    <property type="match status" value="1"/>
</dbReference>
<evidence type="ECO:0000256" key="7">
    <source>
        <dbReference type="ARBA" id="ARBA00022763"/>
    </source>
</evidence>
<keyword evidence="16" id="KW-1185">Reference proteome</keyword>
<accession>A0A1T4PDJ5</accession>
<keyword evidence="5 12" id="KW-0235">DNA replication</keyword>
<dbReference type="GO" id="GO:0006260">
    <property type="term" value="P:DNA replication"/>
    <property type="evidence" value="ECO:0007669"/>
    <property type="project" value="UniProtKB-UniRule"/>
</dbReference>
<comment type="function">
    <text evidence="12 13">The RecF protein is involved in DNA metabolism; it is required for DNA replication and normal SOS inducibility. RecF binds preferentially to single-stranded, linear DNA. It also seems to bind ATP.</text>
</comment>
<reference evidence="15 16" key="1">
    <citation type="submission" date="2017-02" db="EMBL/GenBank/DDBJ databases">
        <authorList>
            <person name="Peterson S.W."/>
        </authorList>
    </citation>
    <scope>NUCLEOTIDE SEQUENCE [LARGE SCALE GENOMIC DNA]</scope>
    <source>
        <strain evidence="15 16">DSM 15102</strain>
    </source>
</reference>
<evidence type="ECO:0000256" key="4">
    <source>
        <dbReference type="ARBA" id="ARBA00022490"/>
    </source>
</evidence>
<dbReference type="PROSITE" id="PS00618">
    <property type="entry name" value="RECF_2"/>
    <property type="match status" value="1"/>
</dbReference>
<evidence type="ECO:0000256" key="5">
    <source>
        <dbReference type="ARBA" id="ARBA00022705"/>
    </source>
</evidence>
<dbReference type="Pfam" id="PF02463">
    <property type="entry name" value="SMC_N"/>
    <property type="match status" value="1"/>
</dbReference>
<dbReference type="GO" id="GO:0005524">
    <property type="term" value="F:ATP binding"/>
    <property type="evidence" value="ECO:0007669"/>
    <property type="project" value="UniProtKB-UniRule"/>
</dbReference>
<dbReference type="GO" id="GO:0009432">
    <property type="term" value="P:SOS response"/>
    <property type="evidence" value="ECO:0007669"/>
    <property type="project" value="UniProtKB-UniRule"/>
</dbReference>
<protein>
    <recommendedName>
        <fullName evidence="3 12">DNA replication and repair protein RecF</fullName>
    </recommendedName>
</protein>
<keyword evidence="9 12" id="KW-0238">DNA-binding</keyword>
<dbReference type="GO" id="GO:0000731">
    <property type="term" value="P:DNA synthesis involved in DNA repair"/>
    <property type="evidence" value="ECO:0007669"/>
    <property type="project" value="TreeGrafter"/>
</dbReference>
<evidence type="ECO:0000256" key="9">
    <source>
        <dbReference type="ARBA" id="ARBA00023125"/>
    </source>
</evidence>